<gene>
    <name evidence="3" type="ORF">U9M48_014711</name>
</gene>
<dbReference type="Proteomes" id="UP001341281">
    <property type="component" value="Chromosome 03"/>
</dbReference>
<dbReference type="FunFam" id="3.40.50.150:FF:000440">
    <property type="entry name" value="Os09g0479300 protein"/>
    <property type="match status" value="1"/>
</dbReference>
<dbReference type="GO" id="GO:0070042">
    <property type="term" value="F:rRNA (uridine-N3-)-methyltransferase activity"/>
    <property type="evidence" value="ECO:0007669"/>
    <property type="project" value="InterPro"/>
</dbReference>
<evidence type="ECO:0000313" key="3">
    <source>
        <dbReference type="EMBL" id="WVZ65330.1"/>
    </source>
</evidence>
<dbReference type="PANTHER" id="PTHR11538">
    <property type="entry name" value="PHENYLALANYL-TRNA SYNTHETASE"/>
    <property type="match status" value="1"/>
</dbReference>
<organism evidence="3 4">
    <name type="scientific">Paspalum notatum var. saurae</name>
    <dbReference type="NCBI Taxonomy" id="547442"/>
    <lineage>
        <taxon>Eukaryota</taxon>
        <taxon>Viridiplantae</taxon>
        <taxon>Streptophyta</taxon>
        <taxon>Embryophyta</taxon>
        <taxon>Tracheophyta</taxon>
        <taxon>Spermatophyta</taxon>
        <taxon>Magnoliopsida</taxon>
        <taxon>Liliopsida</taxon>
        <taxon>Poales</taxon>
        <taxon>Poaceae</taxon>
        <taxon>PACMAD clade</taxon>
        <taxon>Panicoideae</taxon>
        <taxon>Andropogonodae</taxon>
        <taxon>Paspaleae</taxon>
        <taxon>Paspalinae</taxon>
        <taxon>Paspalum</taxon>
    </lineage>
</organism>
<sequence>MAVSVATAAVIGLAAEAGGDGGEAAPFEIEVSGDEVPPPVEADGTGAAAVEGEPVAVTAGGEDEKEEEEEWLGQYSSALEEKFPKSRRSAQRILLVGDGDFSFSLALATAFGSGTNLVATSLDAYEDLKSKYCKTESNVAELKRMGATVLHGVDAKKMKLQSDLKSRKFDRIVFNFPHAGFIGKEDDMRMINSHRELVWGFFHNAVWLLRPSCEIHISHKIGSAYNKWDLEGLASGASLVLVDKVPFRQEDYPGYNQKRGEGARCDEPFNLGLCFTFKFQIGCSKDRYNTNGNMTAPATERWPFHLSPPAQTLPWEHLCPPINTVHKSMTLEPYGDAERQHLDFPLNIDGAGSVMYFHRQDNAGAMLTTPGPSLNDLPPSPYFLVLVPQEPWCEHRQQQSLRRDYEMRGQVMPRSGETSWVQIAQLEHQRLKYLRELVALYGTSSHHK</sequence>
<feature type="compositionally biased region" description="Low complexity" evidence="1">
    <location>
        <begin position="44"/>
        <end position="54"/>
    </location>
</feature>
<dbReference type="EMBL" id="CP144747">
    <property type="protein sequence ID" value="WVZ65330.1"/>
    <property type="molecule type" value="Genomic_DNA"/>
</dbReference>
<protein>
    <recommendedName>
        <fullName evidence="2">25S rRNA (uridine-N(3))-methyltransferase BMT5-like domain-containing protein</fullName>
    </recommendedName>
</protein>
<evidence type="ECO:0000259" key="2">
    <source>
        <dbReference type="Pfam" id="PF10354"/>
    </source>
</evidence>
<proteinExistence type="predicted"/>
<keyword evidence="4" id="KW-1185">Reference proteome</keyword>
<dbReference type="AlphaFoldDB" id="A0AAQ3T379"/>
<dbReference type="Pfam" id="PF10354">
    <property type="entry name" value="BMT5-like"/>
    <property type="match status" value="1"/>
</dbReference>
<accession>A0AAQ3T379</accession>
<name>A0AAQ3T379_PASNO</name>
<feature type="region of interest" description="Disordered" evidence="1">
    <location>
        <begin position="33"/>
        <end position="54"/>
    </location>
</feature>
<dbReference type="InterPro" id="IPR019446">
    <property type="entry name" value="BMT5-like"/>
</dbReference>
<feature type="domain" description="25S rRNA (uridine-N(3))-methyltransferase BMT5-like" evidence="2">
    <location>
        <begin position="94"/>
        <end position="259"/>
    </location>
</feature>
<evidence type="ECO:0000313" key="4">
    <source>
        <dbReference type="Proteomes" id="UP001341281"/>
    </source>
</evidence>
<dbReference type="PANTHER" id="PTHR11538:SF96">
    <property type="entry name" value="25S RRNA (URIDINE-N(3))-METHYLTRANSFERASE BMT5-LIKE DOMAIN-CONTAINING PROTEIN"/>
    <property type="match status" value="1"/>
</dbReference>
<evidence type="ECO:0000256" key="1">
    <source>
        <dbReference type="SAM" id="MobiDB-lite"/>
    </source>
</evidence>
<reference evidence="3 4" key="1">
    <citation type="submission" date="2024-02" db="EMBL/GenBank/DDBJ databases">
        <title>High-quality chromosome-scale genome assembly of Pensacola bahiagrass (Paspalum notatum Flugge var. saurae).</title>
        <authorList>
            <person name="Vega J.M."/>
            <person name="Podio M."/>
            <person name="Orjuela J."/>
            <person name="Siena L.A."/>
            <person name="Pessino S.C."/>
            <person name="Combes M.C."/>
            <person name="Mariac C."/>
            <person name="Albertini E."/>
            <person name="Pupilli F."/>
            <person name="Ortiz J.P.A."/>
            <person name="Leblanc O."/>
        </authorList>
    </citation>
    <scope>NUCLEOTIDE SEQUENCE [LARGE SCALE GENOMIC DNA]</scope>
    <source>
        <strain evidence="3">R1</strain>
        <tissue evidence="3">Leaf</tissue>
    </source>
</reference>
<dbReference type="GO" id="GO:0005737">
    <property type="term" value="C:cytoplasm"/>
    <property type="evidence" value="ECO:0007669"/>
    <property type="project" value="TreeGrafter"/>
</dbReference>
<dbReference type="GO" id="GO:0070475">
    <property type="term" value="P:rRNA base methylation"/>
    <property type="evidence" value="ECO:0007669"/>
    <property type="project" value="InterPro"/>
</dbReference>